<protein>
    <submittedName>
        <fullName evidence="2">Uncharacterized protein</fullName>
    </submittedName>
</protein>
<name>A0A2N9AVN9_METEX</name>
<dbReference type="EMBL" id="LT962688">
    <property type="protein sequence ID" value="SOR31401.1"/>
    <property type="molecule type" value="Genomic_DNA"/>
</dbReference>
<reference evidence="3" key="1">
    <citation type="submission" date="2017-10" db="EMBL/GenBank/DDBJ databases">
        <authorList>
            <person name="Regsiter A."/>
            <person name="William W."/>
        </authorList>
    </citation>
    <scope>NUCLEOTIDE SEQUENCE [LARGE SCALE GENOMIC DNA]</scope>
</reference>
<evidence type="ECO:0000256" key="1">
    <source>
        <dbReference type="SAM" id="MobiDB-lite"/>
    </source>
</evidence>
<feature type="region of interest" description="Disordered" evidence="1">
    <location>
        <begin position="50"/>
        <end position="73"/>
    </location>
</feature>
<proteinExistence type="predicted"/>
<organism evidence="2 3">
    <name type="scientific">Methylorubrum extorquens</name>
    <name type="common">Methylobacterium dichloromethanicum</name>
    <name type="synonym">Methylobacterium extorquens</name>
    <dbReference type="NCBI Taxonomy" id="408"/>
    <lineage>
        <taxon>Bacteria</taxon>
        <taxon>Pseudomonadati</taxon>
        <taxon>Pseudomonadota</taxon>
        <taxon>Alphaproteobacteria</taxon>
        <taxon>Hyphomicrobiales</taxon>
        <taxon>Methylobacteriaceae</taxon>
        <taxon>Methylorubrum</taxon>
    </lineage>
</organism>
<evidence type="ECO:0000313" key="3">
    <source>
        <dbReference type="Proteomes" id="UP000233769"/>
    </source>
</evidence>
<gene>
    <name evidence="2" type="ORF">TK0001_4816</name>
</gene>
<evidence type="ECO:0000313" key="2">
    <source>
        <dbReference type="EMBL" id="SOR31401.1"/>
    </source>
</evidence>
<accession>A0A2N9AVN9</accession>
<dbReference type="AlphaFoldDB" id="A0A2N9AVN9"/>
<feature type="compositionally biased region" description="Basic and acidic residues" evidence="1">
    <location>
        <begin position="59"/>
        <end position="73"/>
    </location>
</feature>
<dbReference type="Proteomes" id="UP000233769">
    <property type="component" value="Chromosome tk0001"/>
</dbReference>
<sequence length="73" mass="7795">MFGCAPSADLNSHVAAGPLLMQARRAGERVCNTLPPYGCYRRPLSQPGGSIGEALQVGRRPEGLIRQGEERSS</sequence>